<evidence type="ECO:0008006" key="5">
    <source>
        <dbReference type="Google" id="ProtNLM"/>
    </source>
</evidence>
<evidence type="ECO:0000313" key="3">
    <source>
        <dbReference type="EMBL" id="ERN07999.1"/>
    </source>
</evidence>
<evidence type="ECO:0000256" key="1">
    <source>
        <dbReference type="ARBA" id="ARBA00022741"/>
    </source>
</evidence>
<dbReference type="Proteomes" id="UP000017836">
    <property type="component" value="Unassembled WGS sequence"/>
</dbReference>
<evidence type="ECO:0000313" key="4">
    <source>
        <dbReference type="Proteomes" id="UP000017836"/>
    </source>
</evidence>
<dbReference type="AlphaFoldDB" id="W1PJT7"/>
<dbReference type="PANTHER" id="PTHR27007">
    <property type="match status" value="1"/>
</dbReference>
<keyword evidence="2" id="KW-0067">ATP-binding</keyword>
<dbReference type="EMBL" id="KI393609">
    <property type="protein sequence ID" value="ERN07999.1"/>
    <property type="molecule type" value="Genomic_DNA"/>
</dbReference>
<dbReference type="Gene3D" id="1.10.510.10">
    <property type="entry name" value="Transferase(Phosphotransferase) domain 1"/>
    <property type="match status" value="1"/>
</dbReference>
<dbReference type="HOGENOM" id="CLU_2124399_0_0_1"/>
<dbReference type="GO" id="GO:0005524">
    <property type="term" value="F:ATP binding"/>
    <property type="evidence" value="ECO:0007669"/>
    <property type="project" value="UniProtKB-KW"/>
</dbReference>
<dbReference type="InterPro" id="IPR050528">
    <property type="entry name" value="L-type_Lectin-RKs"/>
</dbReference>
<protein>
    <recommendedName>
        <fullName evidence="5">Serine-threonine/tyrosine-protein kinase catalytic domain-containing protein</fullName>
    </recommendedName>
</protein>
<reference evidence="4" key="1">
    <citation type="journal article" date="2013" name="Science">
        <title>The Amborella genome and the evolution of flowering plants.</title>
        <authorList>
            <consortium name="Amborella Genome Project"/>
        </authorList>
    </citation>
    <scope>NUCLEOTIDE SEQUENCE [LARGE SCALE GENOMIC DNA]</scope>
</reference>
<proteinExistence type="predicted"/>
<accession>W1PJT7</accession>
<keyword evidence="4" id="KW-1185">Reference proteome</keyword>
<evidence type="ECO:0000256" key="2">
    <source>
        <dbReference type="ARBA" id="ARBA00022840"/>
    </source>
</evidence>
<gene>
    <name evidence="3" type="ORF">AMTR_s00012p00255360</name>
</gene>
<organism evidence="3 4">
    <name type="scientific">Amborella trichopoda</name>
    <dbReference type="NCBI Taxonomy" id="13333"/>
    <lineage>
        <taxon>Eukaryota</taxon>
        <taxon>Viridiplantae</taxon>
        <taxon>Streptophyta</taxon>
        <taxon>Embryophyta</taxon>
        <taxon>Tracheophyta</taxon>
        <taxon>Spermatophyta</taxon>
        <taxon>Magnoliopsida</taxon>
        <taxon>Amborellales</taxon>
        <taxon>Amborellaceae</taxon>
        <taxon>Amborella</taxon>
    </lineage>
</organism>
<dbReference type="Gramene" id="ERN07999">
    <property type="protein sequence ID" value="ERN07999"/>
    <property type="gene ID" value="AMTR_s00012p00255360"/>
</dbReference>
<name>W1PJT7_AMBTC</name>
<keyword evidence="1" id="KW-0547">Nucleotide-binding</keyword>
<sequence>MVLVEWVWEWECHAKGQIVMAGDWRLRGMYDRGEMGAVLRLGLACSSSAPEGRPSMRQVVQVLDGDAPLPELGLGEVNASRRGYDEDHLRLYPTSGGGVVPLSPQSLLSYMAGR</sequence>